<organism evidence="1 2">
    <name type="scientific">Rhodococcus antarcticus</name>
    <dbReference type="NCBI Taxonomy" id="2987751"/>
    <lineage>
        <taxon>Bacteria</taxon>
        <taxon>Bacillati</taxon>
        <taxon>Actinomycetota</taxon>
        <taxon>Actinomycetes</taxon>
        <taxon>Mycobacteriales</taxon>
        <taxon>Nocardiaceae</taxon>
        <taxon>Rhodococcus</taxon>
    </lineage>
</organism>
<name>A0ABY6NWC6_9NOCA</name>
<gene>
    <name evidence="1" type="ORF">RHODO2019_10795</name>
</gene>
<evidence type="ECO:0000313" key="1">
    <source>
        <dbReference type="EMBL" id="UZJ23695.1"/>
    </source>
</evidence>
<dbReference type="RefSeq" id="WP_265381803.1">
    <property type="nucleotide sequence ID" value="NZ_CP110615.1"/>
</dbReference>
<protein>
    <submittedName>
        <fullName evidence="1">Uncharacterized protein</fullName>
    </submittedName>
</protein>
<evidence type="ECO:0000313" key="2">
    <source>
        <dbReference type="Proteomes" id="UP001164965"/>
    </source>
</evidence>
<accession>A0ABY6NWC6</accession>
<dbReference type="EMBL" id="CP110615">
    <property type="protein sequence ID" value="UZJ23695.1"/>
    <property type="molecule type" value="Genomic_DNA"/>
</dbReference>
<reference evidence="1" key="1">
    <citation type="submission" date="2022-10" db="EMBL/GenBank/DDBJ databases">
        <title>Rhodococcus sp.75.</title>
        <authorList>
            <person name="Sun M."/>
        </authorList>
    </citation>
    <scope>NUCLEOTIDE SEQUENCE</scope>
    <source>
        <strain evidence="1">75</strain>
    </source>
</reference>
<proteinExistence type="predicted"/>
<dbReference type="Proteomes" id="UP001164965">
    <property type="component" value="Chromosome"/>
</dbReference>
<keyword evidence="2" id="KW-1185">Reference proteome</keyword>
<sequence>MSNETDTPSTTAAEQWGALFSRESAVEALTAYDEAVARHEKNLEDALEEAPMGYVDLTPGEWEAHDDAMKDSAHDLAGALRDLLTRTS</sequence>